<sequence length="512" mass="55067">MPQRWTKASNLARVVALVAATPAFSGSLPADGHLNVIPRTAEEIARIEAVTRPTDDFSTPEQFELLPAGAATSLAPVTEQSFTHPSANMNLARRLDFVAGHSLFEKIWVQAPTVTRASDGLGPLYNARGCQNCHIRNGRGHLPEGPDDNAVSFVMALAVLAETDPDTAEIEDYVARDPEPTYGRQIQDFAAAGLPAEAQIRIDWDEVDVPLAGGEVVTLRKPIYSLTGLAYGPLREDVMMSPRIAPQMVGLGLLEAIPEADILSNVDEDDADGDGISGRANFEYSPEHGRVMLGRFGRKASSVTVMHESAAAFSTDVGISNMLFPAAAGDCTPAQAECLAAPQGDDEIHDGLEINVAGMEALAFHARNLAVPARRAPDAPEVLRGKQVFYEAGCVACHTPKFVTHRLADRPEQSFQLIWPYTDMLLHDMGDGLADGYVEGRATGREWRTAPLWGIGLTETVSGVAAYLHDGRARSLLEAVLWHGGEARASRDAIVARPKPDRDALVAFLESL</sequence>
<protein>
    <submittedName>
        <fullName evidence="6">Thiol oxidoreductase</fullName>
    </submittedName>
</protein>
<dbReference type="PIRSF" id="PIRSF028099">
    <property type="entry name" value="DUF1111"/>
    <property type="match status" value="1"/>
</dbReference>
<gene>
    <name evidence="6" type="ORF">KJP28_13750</name>
</gene>
<dbReference type="Pfam" id="PF06537">
    <property type="entry name" value="DHOR"/>
    <property type="match status" value="1"/>
</dbReference>
<keyword evidence="1 3" id="KW-0479">Metal-binding</keyword>
<keyword evidence="2 3" id="KW-0408">Iron</keyword>
<feature type="domain" description="Cytochrome c" evidence="5">
    <location>
        <begin position="380"/>
        <end position="512"/>
    </location>
</feature>
<evidence type="ECO:0000256" key="4">
    <source>
        <dbReference type="SAM" id="SignalP"/>
    </source>
</evidence>
<dbReference type="PANTHER" id="PTHR30600:SF4">
    <property type="entry name" value="CYTOCHROME C DOMAIN-CONTAINING PROTEIN"/>
    <property type="match status" value="1"/>
</dbReference>
<dbReference type="Proteomes" id="UP000756530">
    <property type="component" value="Unassembled WGS sequence"/>
</dbReference>
<feature type="chain" id="PRO_5046347581" evidence="4">
    <location>
        <begin position="26"/>
        <end position="512"/>
    </location>
</feature>
<evidence type="ECO:0000259" key="5">
    <source>
        <dbReference type="PROSITE" id="PS51007"/>
    </source>
</evidence>
<reference evidence="6 7" key="1">
    <citation type="submission" date="2021-05" db="EMBL/GenBank/DDBJ databases">
        <title>Culturable bacteria isolated from Daya Bay.</title>
        <authorList>
            <person name="Zheng W."/>
            <person name="Yu S."/>
            <person name="Huang Y."/>
        </authorList>
    </citation>
    <scope>NUCLEOTIDE SEQUENCE [LARGE SCALE GENOMIC DNA]</scope>
    <source>
        <strain evidence="6 7">DP4N28-5</strain>
    </source>
</reference>
<dbReference type="InterPro" id="IPR010538">
    <property type="entry name" value="DHOR"/>
</dbReference>
<dbReference type="EMBL" id="JAHUZE010000003">
    <property type="protein sequence ID" value="MBV7379990.1"/>
    <property type="molecule type" value="Genomic_DNA"/>
</dbReference>
<dbReference type="PROSITE" id="PS51007">
    <property type="entry name" value="CYTC"/>
    <property type="match status" value="1"/>
</dbReference>
<accession>A0ABS6T415</accession>
<evidence type="ECO:0000256" key="3">
    <source>
        <dbReference type="PROSITE-ProRule" id="PRU00433"/>
    </source>
</evidence>
<name>A0ABS6T415_9RHOB</name>
<organism evidence="6 7">
    <name type="scientific">Maritimibacter dapengensis</name>
    <dbReference type="NCBI Taxonomy" id="2836868"/>
    <lineage>
        <taxon>Bacteria</taxon>
        <taxon>Pseudomonadati</taxon>
        <taxon>Pseudomonadota</taxon>
        <taxon>Alphaproteobacteria</taxon>
        <taxon>Rhodobacterales</taxon>
        <taxon>Roseobacteraceae</taxon>
        <taxon>Maritimibacter</taxon>
    </lineage>
</organism>
<dbReference type="InterPro" id="IPR051395">
    <property type="entry name" value="Cytochrome_c_Peroxidase/MauG"/>
</dbReference>
<comment type="caution">
    <text evidence="6">The sequence shown here is derived from an EMBL/GenBank/DDBJ whole genome shotgun (WGS) entry which is preliminary data.</text>
</comment>
<evidence type="ECO:0000256" key="2">
    <source>
        <dbReference type="ARBA" id="ARBA00023004"/>
    </source>
</evidence>
<evidence type="ECO:0000256" key="1">
    <source>
        <dbReference type="ARBA" id="ARBA00022723"/>
    </source>
</evidence>
<dbReference type="PANTHER" id="PTHR30600">
    <property type="entry name" value="CYTOCHROME C PEROXIDASE-RELATED"/>
    <property type="match status" value="1"/>
</dbReference>
<keyword evidence="3" id="KW-0349">Heme</keyword>
<keyword evidence="7" id="KW-1185">Reference proteome</keyword>
<evidence type="ECO:0000313" key="7">
    <source>
        <dbReference type="Proteomes" id="UP000756530"/>
    </source>
</evidence>
<feature type="signal peptide" evidence="4">
    <location>
        <begin position="1"/>
        <end position="25"/>
    </location>
</feature>
<keyword evidence="4" id="KW-0732">Signal</keyword>
<dbReference type="InterPro" id="IPR009056">
    <property type="entry name" value="Cyt_c-like_dom"/>
</dbReference>
<evidence type="ECO:0000313" key="6">
    <source>
        <dbReference type="EMBL" id="MBV7379990.1"/>
    </source>
</evidence>
<proteinExistence type="predicted"/>